<dbReference type="EMBL" id="MT141966">
    <property type="protein sequence ID" value="QJA72621.1"/>
    <property type="molecule type" value="Genomic_DNA"/>
</dbReference>
<evidence type="ECO:0000313" key="2">
    <source>
        <dbReference type="EMBL" id="QJA72621.1"/>
    </source>
</evidence>
<accession>A0A6M3IM71</accession>
<proteinExistence type="predicted"/>
<reference evidence="1" key="1">
    <citation type="submission" date="2020-03" db="EMBL/GenBank/DDBJ databases">
        <title>The deep terrestrial virosphere.</title>
        <authorList>
            <person name="Holmfeldt K."/>
            <person name="Nilsson E."/>
            <person name="Simone D."/>
            <person name="Lopez-Fernandez M."/>
            <person name="Wu X."/>
            <person name="de Brujin I."/>
            <person name="Lundin D."/>
            <person name="Andersson A."/>
            <person name="Bertilsson S."/>
            <person name="Dopson M."/>
        </authorList>
    </citation>
    <scope>NUCLEOTIDE SEQUENCE</scope>
    <source>
        <strain evidence="2">MM415A02667</strain>
        <strain evidence="1">MM415B01627</strain>
    </source>
</reference>
<dbReference type="EMBL" id="MT141278">
    <property type="protein sequence ID" value="QJA57522.1"/>
    <property type="molecule type" value="Genomic_DNA"/>
</dbReference>
<sequence>MIPFPDKKYNVIVEMITPLGEVRIDLFARRKRDGWDVWGNEV</sequence>
<keyword evidence="1" id="KW-0489">Methyltransferase</keyword>
<keyword evidence="1" id="KW-0808">Transferase</keyword>
<protein>
    <submittedName>
        <fullName evidence="1">Putative methyltransferase</fullName>
    </submittedName>
</protein>
<name>A0A6M3IM71_9ZZZZ</name>
<dbReference type="InterPro" id="IPR007757">
    <property type="entry name" value="MT-A70-like"/>
</dbReference>
<dbReference type="PROSITE" id="PS51143">
    <property type="entry name" value="MT_A70"/>
    <property type="match status" value="1"/>
</dbReference>
<organism evidence="1">
    <name type="scientific">viral metagenome</name>
    <dbReference type="NCBI Taxonomy" id="1070528"/>
    <lineage>
        <taxon>unclassified sequences</taxon>
        <taxon>metagenomes</taxon>
        <taxon>organismal metagenomes</taxon>
    </lineage>
</organism>
<dbReference type="AlphaFoldDB" id="A0A6M3IM71"/>
<gene>
    <name evidence="2" type="ORF">MM415A02667_0004</name>
    <name evidence="1" type="ORF">MM415B01627_0005</name>
</gene>
<dbReference type="GO" id="GO:0032259">
    <property type="term" value="P:methylation"/>
    <property type="evidence" value="ECO:0007669"/>
    <property type="project" value="UniProtKB-KW"/>
</dbReference>
<dbReference type="GO" id="GO:0008168">
    <property type="term" value="F:methyltransferase activity"/>
    <property type="evidence" value="ECO:0007669"/>
    <property type="project" value="UniProtKB-KW"/>
</dbReference>
<evidence type="ECO:0000313" key="1">
    <source>
        <dbReference type="EMBL" id="QJA57522.1"/>
    </source>
</evidence>